<dbReference type="SUPFAM" id="SSF51735">
    <property type="entry name" value="NAD(P)-binding Rossmann-fold domains"/>
    <property type="match status" value="1"/>
</dbReference>
<dbReference type="Gene3D" id="3.90.25.10">
    <property type="entry name" value="UDP-galactose 4-epimerase, domain 1"/>
    <property type="match status" value="1"/>
</dbReference>
<dbReference type="GO" id="GO:0019305">
    <property type="term" value="P:dTDP-rhamnose biosynthetic process"/>
    <property type="evidence" value="ECO:0007669"/>
    <property type="project" value="UniProtKB-UniPathway"/>
</dbReference>
<dbReference type="GO" id="GO:0005829">
    <property type="term" value="C:cytosol"/>
    <property type="evidence" value="ECO:0007669"/>
    <property type="project" value="TreeGrafter"/>
</dbReference>
<dbReference type="EC" id="1.1.1.133" evidence="3 6"/>
<proteinExistence type="inferred from homology"/>
<comment type="catalytic activity">
    <reaction evidence="5 6">
        <text>dTDP-beta-L-rhamnose + NADP(+) = dTDP-4-dehydro-beta-L-rhamnose + NADPH + H(+)</text>
        <dbReference type="Rhea" id="RHEA:21796"/>
        <dbReference type="ChEBI" id="CHEBI:15378"/>
        <dbReference type="ChEBI" id="CHEBI:57510"/>
        <dbReference type="ChEBI" id="CHEBI:57783"/>
        <dbReference type="ChEBI" id="CHEBI:58349"/>
        <dbReference type="ChEBI" id="CHEBI:62830"/>
        <dbReference type="EC" id="1.1.1.133"/>
    </reaction>
</comment>
<keyword evidence="9" id="KW-1185">Reference proteome</keyword>
<dbReference type="CDD" id="cd05254">
    <property type="entry name" value="dTDP_HR_like_SDR_e"/>
    <property type="match status" value="1"/>
</dbReference>
<dbReference type="Gene3D" id="3.40.50.720">
    <property type="entry name" value="NAD(P)-binding Rossmann-like Domain"/>
    <property type="match status" value="1"/>
</dbReference>
<evidence type="ECO:0000256" key="2">
    <source>
        <dbReference type="ARBA" id="ARBA00010944"/>
    </source>
</evidence>
<evidence type="ECO:0000256" key="4">
    <source>
        <dbReference type="ARBA" id="ARBA00017099"/>
    </source>
</evidence>
<evidence type="ECO:0000313" key="9">
    <source>
        <dbReference type="Proteomes" id="UP000541636"/>
    </source>
</evidence>
<dbReference type="NCBIfam" id="NF007440">
    <property type="entry name" value="PRK09987.1"/>
    <property type="match status" value="1"/>
</dbReference>
<evidence type="ECO:0000256" key="3">
    <source>
        <dbReference type="ARBA" id="ARBA00012929"/>
    </source>
</evidence>
<name>A0A846ZLA3_9GAMM</name>
<accession>A0A846ZLA3</accession>
<dbReference type="PANTHER" id="PTHR10491:SF4">
    <property type="entry name" value="METHIONINE ADENOSYLTRANSFERASE 2 SUBUNIT BETA"/>
    <property type="match status" value="1"/>
</dbReference>
<comment type="similarity">
    <text evidence="2 6">Belongs to the dTDP-4-dehydrorhamnose reductase family.</text>
</comment>
<comment type="function">
    <text evidence="6">Catalyzes the reduction of dTDP-6-deoxy-L-lyxo-4-hexulose to yield dTDP-L-rhamnose.</text>
</comment>
<comment type="cofactor">
    <cofactor evidence="6">
        <name>Mg(2+)</name>
        <dbReference type="ChEBI" id="CHEBI:18420"/>
    </cofactor>
    <text evidence="6">Binds 1 Mg(2+) ion per monomer.</text>
</comment>
<dbReference type="InterPro" id="IPR036291">
    <property type="entry name" value="NAD(P)-bd_dom_sf"/>
</dbReference>
<dbReference type="GO" id="GO:0008831">
    <property type="term" value="F:dTDP-4-dehydrorhamnose reductase activity"/>
    <property type="evidence" value="ECO:0007669"/>
    <property type="project" value="UniProtKB-EC"/>
</dbReference>
<dbReference type="RefSeq" id="WP_168608662.1">
    <property type="nucleotide sequence ID" value="NZ_JAAZQD010000002.1"/>
</dbReference>
<comment type="caution">
    <text evidence="8">The sequence shown here is derived from an EMBL/GenBank/DDBJ whole genome shotgun (WGS) entry which is preliminary data.</text>
</comment>
<comment type="pathway">
    <text evidence="1 6">Carbohydrate biosynthesis; dTDP-L-rhamnose biosynthesis.</text>
</comment>
<keyword evidence="6" id="KW-0521">NADP</keyword>
<evidence type="ECO:0000256" key="5">
    <source>
        <dbReference type="ARBA" id="ARBA00048200"/>
    </source>
</evidence>
<dbReference type="PANTHER" id="PTHR10491">
    <property type="entry name" value="DTDP-4-DEHYDRORHAMNOSE REDUCTASE"/>
    <property type="match status" value="1"/>
</dbReference>
<dbReference type="GO" id="GO:0009243">
    <property type="term" value="P:O antigen biosynthetic process"/>
    <property type="evidence" value="ECO:0007669"/>
    <property type="project" value="UniProtKB-UniPathway"/>
</dbReference>
<evidence type="ECO:0000256" key="1">
    <source>
        <dbReference type="ARBA" id="ARBA00004781"/>
    </source>
</evidence>
<dbReference type="InterPro" id="IPR029903">
    <property type="entry name" value="RmlD-like-bd"/>
</dbReference>
<evidence type="ECO:0000313" key="8">
    <source>
        <dbReference type="EMBL" id="NKZ38300.1"/>
    </source>
</evidence>
<dbReference type="NCBIfam" id="TIGR01214">
    <property type="entry name" value="rmlD"/>
    <property type="match status" value="1"/>
</dbReference>
<dbReference type="Pfam" id="PF04321">
    <property type="entry name" value="RmlD_sub_bind"/>
    <property type="match status" value="1"/>
</dbReference>
<dbReference type="EMBL" id="JAAZQD010000002">
    <property type="protein sequence ID" value="NKZ38300.1"/>
    <property type="molecule type" value="Genomic_DNA"/>
</dbReference>
<dbReference type="AlphaFoldDB" id="A0A846ZLA3"/>
<dbReference type="Proteomes" id="UP000541636">
    <property type="component" value="Unassembled WGS sequence"/>
</dbReference>
<feature type="domain" description="RmlD-like substrate binding" evidence="7">
    <location>
        <begin position="1"/>
        <end position="304"/>
    </location>
</feature>
<dbReference type="UniPathway" id="UPA00124"/>
<organism evidence="8 9">
    <name type="scientific">Oleiagrimonas citrea</name>
    <dbReference type="NCBI Taxonomy" id="1665687"/>
    <lineage>
        <taxon>Bacteria</taxon>
        <taxon>Pseudomonadati</taxon>
        <taxon>Pseudomonadota</taxon>
        <taxon>Gammaproteobacteria</taxon>
        <taxon>Lysobacterales</taxon>
        <taxon>Rhodanobacteraceae</taxon>
        <taxon>Oleiagrimonas</taxon>
    </lineage>
</organism>
<reference evidence="8 9" key="1">
    <citation type="journal article" date="2017" name="Int. J. Syst. Evol. Microbiol.">
        <title>Oleiagrimonas citrea sp. nov., a marine bacterium isolated from tidal flat sediment and emended description of the genus Oleiagrimonas Fang et al. 2015 and Oleiagrimonas soli.</title>
        <authorList>
            <person name="Yang S.H."/>
            <person name="Seo H.S."/>
            <person name="Seong C.N."/>
            <person name="Kwon K.K."/>
        </authorList>
    </citation>
    <scope>NUCLEOTIDE SEQUENCE [LARGE SCALE GENOMIC DNA]</scope>
    <source>
        <strain evidence="8 9">MEBiC09124</strain>
    </source>
</reference>
<keyword evidence="6 8" id="KW-0560">Oxidoreductase</keyword>
<evidence type="ECO:0000259" key="7">
    <source>
        <dbReference type="Pfam" id="PF04321"/>
    </source>
</evidence>
<sequence>MNILVTGARGQVGSALLTRLAPLGELVAATRDGTLDRPTPAIALDLSEPSSLSTVLDAARPDVIVNAAAYTAVDKAESEEALAQRVNADAVGALGRWAAQAGVPVVHYSTDYVFPGVGDRPLRENDPTGPAGAYGRSKLAGEQALATSGADHLILRTAWVYDAHGRNFLRTMLRLGSERERLTVVDDQHGTPTSADLIAATTAHVLRRWLNADTTTRRAQSGVYHLVADGQTTWCGFARAIMERAAKAGLLDRAPQVEPITTADFPTPAKRPAWSVLDTARIRETFDVTLPDWRIGLDQVIADMVSVR</sequence>
<protein>
    <recommendedName>
        <fullName evidence="4 6">dTDP-4-dehydrorhamnose reductase</fullName>
        <ecNumber evidence="3 6">1.1.1.133</ecNumber>
    </recommendedName>
</protein>
<evidence type="ECO:0000256" key="6">
    <source>
        <dbReference type="RuleBase" id="RU364082"/>
    </source>
</evidence>
<dbReference type="InterPro" id="IPR005913">
    <property type="entry name" value="dTDP_dehydrorham_reduct"/>
</dbReference>
<gene>
    <name evidence="8" type="primary">rfbD</name>
    <name evidence="8" type="ORF">HF690_04930</name>
</gene>
<dbReference type="UniPathway" id="UPA00281"/>